<keyword evidence="2" id="KW-0830">Ubiquinone</keyword>
<protein>
    <recommendedName>
        <fullName evidence="1 2">NADH-ubiquinone oxidoreductase chain 6</fullName>
        <ecNumber evidence="2">7.1.1.2</ecNumber>
    </recommendedName>
</protein>
<feature type="transmembrane region" description="Helical" evidence="2">
    <location>
        <begin position="56"/>
        <end position="76"/>
    </location>
</feature>
<dbReference type="EMBL" id="KT809320">
    <property type="protein sequence ID" value="ALO20617.1"/>
    <property type="molecule type" value="Genomic_DNA"/>
</dbReference>
<geneLocation type="mitochondrion" evidence="3"/>
<name>A0A0S2IAF1_9CNID</name>
<keyword evidence="2" id="KW-0249">Electron transport</keyword>
<evidence type="ECO:0000256" key="2">
    <source>
        <dbReference type="RuleBase" id="RU004430"/>
    </source>
</evidence>
<keyword evidence="2" id="KW-0813">Transport</keyword>
<comment type="similarity">
    <text evidence="2">Belongs to the complex I subunit 6 family.</text>
</comment>
<proteinExistence type="inferred from homology"/>
<accession>A0A0S2IAF1</accession>
<feature type="transmembrane region" description="Helical" evidence="2">
    <location>
        <begin position="29"/>
        <end position="50"/>
    </location>
</feature>
<keyword evidence="2 3" id="KW-0496">Mitochondrion</keyword>
<keyword evidence="2" id="KW-0679">Respiratory chain</keyword>
<dbReference type="InterPro" id="IPR001457">
    <property type="entry name" value="NADH_UbQ/plastoQ_OxRdtase_su6"/>
</dbReference>
<keyword evidence="2" id="KW-0472">Membrane</keyword>
<dbReference type="Gene3D" id="1.20.120.1200">
    <property type="entry name" value="NADH-ubiquinone/plastoquinone oxidoreductase chain 6, subunit NuoJ"/>
    <property type="match status" value="1"/>
</dbReference>
<dbReference type="GO" id="GO:0031966">
    <property type="term" value="C:mitochondrial membrane"/>
    <property type="evidence" value="ECO:0007669"/>
    <property type="project" value="UniProtKB-SubCell"/>
</dbReference>
<dbReference type="AlphaFoldDB" id="A0A0S2IAF1"/>
<sequence length="185" mass="20994">MEQLFFMFSFLLILTTVMTISSTNPIHSVFWLVLVFIYTAVILLCIGLEFLGLILVVIYVGAITILFLFVVMMLDIIQLRKISPIGNITPILFILFGIILSQVWFYLSKEGVEIDVVSNFESITVLTDLQSLSSVLYNEFTLPLLLISLLLLVAMVGAIVLTLDTQHITRRQSLTDQHHRNNSWV</sequence>
<dbReference type="InterPro" id="IPR042106">
    <property type="entry name" value="Nuo/plastoQ_OxRdtase_6_NuoJ"/>
</dbReference>
<reference evidence="3" key="1">
    <citation type="journal article" date="2015" name="PeerJ">
        <title>Phylogenetic analysis of higher-level relationships within Hydroidolina (Cnidaria: Hydrozoa) using mitochondrial genome data and insight into their mitochondrial transcription.</title>
        <authorList>
            <person name="Kayal E."/>
            <person name="Bentlage B."/>
            <person name="Cartwright P."/>
            <person name="Yanagihara A.A."/>
            <person name="Lindsay D.J."/>
            <person name="Hopcroft R.R."/>
            <person name="Collins A.G."/>
        </authorList>
    </citation>
    <scope>NUCLEOTIDE SEQUENCE</scope>
</reference>
<dbReference type="GO" id="GO:0008137">
    <property type="term" value="F:NADH dehydrogenase (ubiquinone) activity"/>
    <property type="evidence" value="ECO:0007669"/>
    <property type="project" value="UniProtKB-UniRule"/>
</dbReference>
<evidence type="ECO:0000313" key="3">
    <source>
        <dbReference type="EMBL" id="ALO20617.1"/>
    </source>
</evidence>
<keyword evidence="2" id="KW-1133">Transmembrane helix</keyword>
<keyword evidence="2" id="KW-0520">NAD</keyword>
<dbReference type="Pfam" id="PF00499">
    <property type="entry name" value="Oxidored_q3"/>
    <property type="match status" value="1"/>
</dbReference>
<evidence type="ECO:0000256" key="1">
    <source>
        <dbReference type="ARBA" id="ARBA00021095"/>
    </source>
</evidence>
<feature type="transmembrane region" description="Helical" evidence="2">
    <location>
        <begin position="88"/>
        <end position="107"/>
    </location>
</feature>
<gene>
    <name evidence="3" type="primary">nad6</name>
</gene>
<keyword evidence="2" id="KW-0812">Transmembrane</keyword>
<comment type="catalytic activity">
    <reaction evidence="2">
        <text>a ubiquinone + NADH + 5 H(+)(in) = a ubiquinol + NAD(+) + 4 H(+)(out)</text>
        <dbReference type="Rhea" id="RHEA:29091"/>
        <dbReference type="Rhea" id="RHEA-COMP:9565"/>
        <dbReference type="Rhea" id="RHEA-COMP:9566"/>
        <dbReference type="ChEBI" id="CHEBI:15378"/>
        <dbReference type="ChEBI" id="CHEBI:16389"/>
        <dbReference type="ChEBI" id="CHEBI:17976"/>
        <dbReference type="ChEBI" id="CHEBI:57540"/>
        <dbReference type="ChEBI" id="CHEBI:57945"/>
        <dbReference type="EC" id="7.1.1.2"/>
    </reaction>
</comment>
<dbReference type="PANTHER" id="PTHR33269">
    <property type="entry name" value="NADH-UBIQUINONE OXIDOREDUCTASE CHAIN 6"/>
    <property type="match status" value="1"/>
</dbReference>
<dbReference type="PANTHER" id="PTHR33269:SF17">
    <property type="entry name" value="NADH-UBIQUINONE OXIDOREDUCTASE CHAIN 6"/>
    <property type="match status" value="1"/>
</dbReference>
<keyword evidence="2" id="KW-1278">Translocase</keyword>
<comment type="function">
    <text evidence="2">Core subunit of the mitochondrial membrane respiratory chain NADH dehydrogenase (Complex I) which catalyzes electron transfer from NADH through the respiratory chain, using ubiquinone as an electron acceptor. Essential for the catalytic activity and assembly of complex I.</text>
</comment>
<organism evidence="3">
    <name type="scientific">Rathkea octopunctata</name>
    <dbReference type="NCBI Taxonomy" id="367925"/>
    <lineage>
        <taxon>Eukaryota</taxon>
        <taxon>Metazoa</taxon>
        <taxon>Cnidaria</taxon>
        <taxon>Hydrozoa</taxon>
        <taxon>Hydroidolina</taxon>
        <taxon>Anthoathecata</taxon>
        <taxon>Filifera</taxon>
        <taxon>Rathkeidae</taxon>
        <taxon>Rathkea</taxon>
    </lineage>
</organism>
<feature type="transmembrane region" description="Helical" evidence="2">
    <location>
        <begin position="140"/>
        <end position="163"/>
    </location>
</feature>
<dbReference type="EC" id="7.1.1.2" evidence="2"/>
<comment type="subcellular location">
    <subcellularLocation>
        <location evidence="2">Mitochondrion membrane</location>
        <topology evidence="2">Multi-pass membrane protein</topology>
    </subcellularLocation>
</comment>
<feature type="transmembrane region" description="Helical" evidence="2">
    <location>
        <begin position="6"/>
        <end position="22"/>
    </location>
</feature>